<keyword evidence="2" id="KW-1185">Reference proteome</keyword>
<dbReference type="OrthoDB" id="3542212at2759"/>
<dbReference type="AlphaFoldDB" id="A0A3A2ZN92"/>
<evidence type="ECO:0000313" key="2">
    <source>
        <dbReference type="Proteomes" id="UP000266188"/>
    </source>
</evidence>
<comment type="caution">
    <text evidence="1">The sequence shown here is derived from an EMBL/GenBank/DDBJ whole genome shotgun (WGS) entry which is preliminary data.</text>
</comment>
<evidence type="ECO:0000313" key="1">
    <source>
        <dbReference type="EMBL" id="RJE20814.1"/>
    </source>
</evidence>
<sequence length="114" mass="12663">MPVTELALLYVKPSTTGIISPTLTSILLKAQKLQSSFSAHPVSFFSQFDDPSYIYLFGGWKSPEQHYNEWIPSSTNQGLMKGIQDEMDVNWMYHIDVRPDVVRGVVGASAGVVV</sequence>
<protein>
    <recommendedName>
        <fullName evidence="3">ABM domain-containing protein</fullName>
    </recommendedName>
</protein>
<dbReference type="EMBL" id="MVGC01000275">
    <property type="protein sequence ID" value="RJE20814.1"/>
    <property type="molecule type" value="Genomic_DNA"/>
</dbReference>
<evidence type="ECO:0008006" key="3">
    <source>
        <dbReference type="Google" id="ProtNLM"/>
    </source>
</evidence>
<name>A0A3A2ZN92_9EURO</name>
<proteinExistence type="predicted"/>
<reference evidence="2" key="1">
    <citation type="submission" date="2017-02" db="EMBL/GenBank/DDBJ databases">
        <authorList>
            <person name="Tafer H."/>
            <person name="Lopandic K."/>
        </authorList>
    </citation>
    <scope>NUCLEOTIDE SEQUENCE [LARGE SCALE GENOMIC DNA]</scope>
    <source>
        <strain evidence="2">CBS 366.77</strain>
    </source>
</reference>
<dbReference type="PANTHER" id="PTHR42052:SF1">
    <property type="entry name" value="ABM DOMAIN-CONTAINING PROTEIN"/>
    <property type="match status" value="1"/>
</dbReference>
<dbReference type="Gene3D" id="3.30.70.100">
    <property type="match status" value="1"/>
</dbReference>
<dbReference type="PANTHER" id="PTHR42052">
    <property type="entry name" value="ABM DOMAIN-CONTAINING PROTEIN"/>
    <property type="match status" value="1"/>
</dbReference>
<feature type="non-terminal residue" evidence="1">
    <location>
        <position position="114"/>
    </location>
</feature>
<organism evidence="1 2">
    <name type="scientific">Aspergillus sclerotialis</name>
    <dbReference type="NCBI Taxonomy" id="2070753"/>
    <lineage>
        <taxon>Eukaryota</taxon>
        <taxon>Fungi</taxon>
        <taxon>Dikarya</taxon>
        <taxon>Ascomycota</taxon>
        <taxon>Pezizomycotina</taxon>
        <taxon>Eurotiomycetes</taxon>
        <taxon>Eurotiomycetidae</taxon>
        <taxon>Eurotiales</taxon>
        <taxon>Aspergillaceae</taxon>
        <taxon>Aspergillus</taxon>
        <taxon>Aspergillus subgen. Polypaecilum</taxon>
    </lineage>
</organism>
<accession>A0A3A2ZN92</accession>
<dbReference type="Proteomes" id="UP000266188">
    <property type="component" value="Unassembled WGS sequence"/>
</dbReference>
<gene>
    <name evidence="1" type="ORF">PHISCL_06859</name>
</gene>